<dbReference type="Gene3D" id="3.20.20.100">
    <property type="entry name" value="NADP-dependent oxidoreductase domain"/>
    <property type="match status" value="1"/>
</dbReference>
<dbReference type="AlphaFoldDB" id="X1PBM7"/>
<dbReference type="EMBL" id="BARV01039022">
    <property type="protein sequence ID" value="GAI53253.1"/>
    <property type="molecule type" value="Genomic_DNA"/>
</dbReference>
<name>X1PBM7_9ZZZZ</name>
<dbReference type="InterPro" id="IPR036812">
    <property type="entry name" value="NAD(P)_OxRdtase_dom_sf"/>
</dbReference>
<reference evidence="3" key="1">
    <citation type="journal article" date="2014" name="Front. Microbiol.">
        <title>High frequency of phylogenetically diverse reductive dehalogenase-homologous genes in deep subseafloor sedimentary metagenomes.</title>
        <authorList>
            <person name="Kawai M."/>
            <person name="Futagami T."/>
            <person name="Toyoda A."/>
            <person name="Takaki Y."/>
            <person name="Nishi S."/>
            <person name="Hori S."/>
            <person name="Arai W."/>
            <person name="Tsubouchi T."/>
            <person name="Morono Y."/>
            <person name="Uchiyama I."/>
            <person name="Ito T."/>
            <person name="Fujiyama A."/>
            <person name="Inagaki F."/>
            <person name="Takami H."/>
        </authorList>
    </citation>
    <scope>NUCLEOTIDE SEQUENCE</scope>
    <source>
        <strain evidence="3">Expedition CK06-06</strain>
    </source>
</reference>
<evidence type="ECO:0000313" key="3">
    <source>
        <dbReference type="EMBL" id="GAI53253.1"/>
    </source>
</evidence>
<dbReference type="InterPro" id="IPR023210">
    <property type="entry name" value="NADP_OxRdtase_dom"/>
</dbReference>
<dbReference type="GO" id="GO:0005829">
    <property type="term" value="C:cytosol"/>
    <property type="evidence" value="ECO:0007669"/>
    <property type="project" value="TreeGrafter"/>
</dbReference>
<accession>X1PBM7</accession>
<dbReference type="PANTHER" id="PTHR43364">
    <property type="entry name" value="NADH-SPECIFIC METHYLGLYOXAL REDUCTASE-RELATED"/>
    <property type="match status" value="1"/>
</dbReference>
<evidence type="ECO:0000256" key="1">
    <source>
        <dbReference type="ARBA" id="ARBA00023002"/>
    </source>
</evidence>
<comment type="caution">
    <text evidence="3">The sequence shown here is derived from an EMBL/GenBank/DDBJ whole genome shotgun (WGS) entry which is preliminary data.</text>
</comment>
<organism evidence="3">
    <name type="scientific">marine sediment metagenome</name>
    <dbReference type="NCBI Taxonomy" id="412755"/>
    <lineage>
        <taxon>unclassified sequences</taxon>
        <taxon>metagenomes</taxon>
        <taxon>ecological metagenomes</taxon>
    </lineage>
</organism>
<feature type="domain" description="NADP-dependent oxidoreductase" evidence="2">
    <location>
        <begin position="2"/>
        <end position="112"/>
    </location>
</feature>
<evidence type="ECO:0000259" key="2">
    <source>
        <dbReference type="Pfam" id="PF00248"/>
    </source>
</evidence>
<dbReference type="GO" id="GO:0016491">
    <property type="term" value="F:oxidoreductase activity"/>
    <property type="evidence" value="ECO:0007669"/>
    <property type="project" value="UniProtKB-KW"/>
</dbReference>
<dbReference type="PANTHER" id="PTHR43364:SF4">
    <property type="entry name" value="NAD(P)-LINKED OXIDOREDUCTASE SUPERFAMILY PROTEIN"/>
    <property type="match status" value="1"/>
</dbReference>
<feature type="non-terminal residue" evidence="3">
    <location>
        <position position="112"/>
    </location>
</feature>
<sequence length="112" mass="12762">MWGGTDEKASIESIHASLDAGVTTIDTAPIYGYGYSEELVAKAIGNRRDKVQILTKFGLRWDSSDGEHFFDLDEKGKTVKIFKNARKQSILKECEESLRRLKTDYIDLYQCH</sequence>
<dbReference type="InterPro" id="IPR050523">
    <property type="entry name" value="AKR_Detox_Biosynth"/>
</dbReference>
<keyword evidence="1" id="KW-0560">Oxidoreductase</keyword>
<gene>
    <name evidence="3" type="ORF">S06H3_59934</name>
</gene>
<dbReference type="Pfam" id="PF00248">
    <property type="entry name" value="Aldo_ket_red"/>
    <property type="match status" value="1"/>
</dbReference>
<dbReference type="SUPFAM" id="SSF51430">
    <property type="entry name" value="NAD(P)-linked oxidoreductase"/>
    <property type="match status" value="1"/>
</dbReference>
<protein>
    <recommendedName>
        <fullName evidence="2">NADP-dependent oxidoreductase domain-containing protein</fullName>
    </recommendedName>
</protein>
<proteinExistence type="predicted"/>